<proteinExistence type="predicted"/>
<protein>
    <submittedName>
        <fullName evidence="1">Photorhabdus luminescens subsp. laumondii TTO1 complete genome segment 8/17</fullName>
    </submittedName>
</protein>
<dbReference type="OrthoDB" id="5383291at2"/>
<dbReference type="Proteomes" id="UP000002514">
    <property type="component" value="Chromosome"/>
</dbReference>
<dbReference type="AlphaFoldDB" id="Q7N4V0"/>
<dbReference type="eggNOG" id="COG4076">
    <property type="taxonomic scope" value="Bacteria"/>
</dbReference>
<dbReference type="SUPFAM" id="SSF53335">
    <property type="entry name" value="S-adenosyl-L-methionine-dependent methyltransferases"/>
    <property type="match status" value="1"/>
</dbReference>
<organism evidence="1 2">
    <name type="scientific">Photorhabdus laumondii subsp. laumondii (strain DSM 15139 / CIP 105565 / TT01)</name>
    <name type="common">Photorhabdus luminescens subsp. laumondii</name>
    <dbReference type="NCBI Taxonomy" id="243265"/>
    <lineage>
        <taxon>Bacteria</taxon>
        <taxon>Pseudomonadati</taxon>
        <taxon>Pseudomonadota</taxon>
        <taxon>Gammaproteobacteria</taxon>
        <taxon>Enterobacterales</taxon>
        <taxon>Morganellaceae</taxon>
        <taxon>Photorhabdus</taxon>
    </lineage>
</organism>
<dbReference type="RefSeq" id="WP_011146466.1">
    <property type="nucleotide sequence ID" value="NC_005126.1"/>
</dbReference>
<dbReference type="PANTHER" id="PTHR11006:SF4">
    <property type="entry name" value="PROTEIN ARGININE N-METHYLTRANSFERASE 7"/>
    <property type="match status" value="1"/>
</dbReference>
<dbReference type="PANTHER" id="PTHR11006">
    <property type="entry name" value="PROTEIN ARGININE N-METHYLTRANSFERASE"/>
    <property type="match status" value="1"/>
</dbReference>
<accession>Q7N4V0</accession>
<evidence type="ECO:0000313" key="2">
    <source>
        <dbReference type="Proteomes" id="UP000002514"/>
    </source>
</evidence>
<dbReference type="InterPro" id="IPR025799">
    <property type="entry name" value="Arg_MeTrfase"/>
</dbReference>
<evidence type="ECO:0000313" key="1">
    <source>
        <dbReference type="EMBL" id="CAE14508.1"/>
    </source>
</evidence>
<dbReference type="Gene3D" id="3.40.50.150">
    <property type="entry name" value="Vaccinia Virus protein VP39"/>
    <property type="match status" value="1"/>
</dbReference>
<dbReference type="GO" id="GO:0016274">
    <property type="term" value="F:protein-arginine N-methyltransferase activity"/>
    <property type="evidence" value="ECO:0007669"/>
    <property type="project" value="InterPro"/>
</dbReference>
<dbReference type="GeneID" id="48848490"/>
<sequence length="292" mass="32995">MVEIKGSMEAFPLLYHSRMLADEHRLNCFKTAIDRIVQEDSHVVDLGGGTGVLTQMLAQKTNGLVTYIDMLEASSIVAQILNRGLRKNIQYISKKSFDVQLKNPPDVLVTETLGYFGIDEGIVEICHDFCTRHSSIKVLIPSKVSLKYQFIHLPELNADFDLLLSSYASRFGPVPAELVSGFECLFCNLIRKKIIKSDGVEVCSEPKLIRRFNLGLDKSSDIEYSVECKASQRANAIHFYFEAELADGVKLSNYVFEPKTHWLHSYAGIPRGISSGQLKFVSTERKIRLRWK</sequence>
<dbReference type="GO" id="GO:0042054">
    <property type="term" value="F:histone methyltransferase activity"/>
    <property type="evidence" value="ECO:0007669"/>
    <property type="project" value="TreeGrafter"/>
</dbReference>
<dbReference type="KEGG" id="plu:plu2215"/>
<gene>
    <name evidence="1" type="ordered locus">plu2215</name>
</gene>
<dbReference type="HOGENOM" id="CLU_965154_0_0_6"/>
<dbReference type="EMBL" id="BX571866">
    <property type="protein sequence ID" value="CAE14508.1"/>
    <property type="molecule type" value="Genomic_DNA"/>
</dbReference>
<reference evidence="2" key="1">
    <citation type="journal article" date="2003" name="Nat. Biotechnol.">
        <title>The genome sequence of the entomopathogenic bacterium Photorhabdus luminescens.</title>
        <authorList>
            <person name="Duchaud E."/>
            <person name="Rusniok C."/>
            <person name="Frangeul L."/>
            <person name="Buchrieser C."/>
            <person name="Givaudan A."/>
            <person name="Taourit S."/>
            <person name="Bocs S."/>
            <person name="Boursaux-Eude C."/>
            <person name="Chandler M."/>
            <person name="Charles J.-F."/>
            <person name="Dassa E."/>
            <person name="Derose R."/>
            <person name="Derzelle S."/>
            <person name="Freyssinet G."/>
            <person name="Gaudriault S."/>
            <person name="Medigue C."/>
            <person name="Lanois A."/>
            <person name="Powell K."/>
            <person name="Siguier P."/>
            <person name="Vincent R."/>
            <person name="Wingate V."/>
            <person name="Zouine M."/>
            <person name="Glaser P."/>
            <person name="Boemare N."/>
            <person name="Danchin A."/>
            <person name="Kunst F."/>
        </authorList>
    </citation>
    <scope>NUCLEOTIDE SEQUENCE [LARGE SCALE GENOMIC DNA]</scope>
    <source>
        <strain evidence="2">DSM 15139 / CIP 105565 / TT01</strain>
    </source>
</reference>
<name>Q7N4V0_PHOLL</name>
<keyword evidence="2" id="KW-1185">Reference proteome</keyword>
<dbReference type="InterPro" id="IPR029063">
    <property type="entry name" value="SAM-dependent_MTases_sf"/>
</dbReference>